<evidence type="ECO:0000259" key="2">
    <source>
        <dbReference type="SMART" id="SM00382"/>
    </source>
</evidence>
<dbReference type="InterPro" id="IPR011704">
    <property type="entry name" value="ATPase_dyneun-rel_AAA"/>
</dbReference>
<reference evidence="3" key="1">
    <citation type="submission" date="2021-01" db="EMBL/GenBank/DDBJ databases">
        <title>Whole genome shotgun sequence of Virgisporangium aliadipatigenens NBRC 105644.</title>
        <authorList>
            <person name="Komaki H."/>
            <person name="Tamura T."/>
        </authorList>
    </citation>
    <scope>NUCLEOTIDE SEQUENCE</scope>
    <source>
        <strain evidence="3">NBRC 105644</strain>
    </source>
</reference>
<feature type="domain" description="AAA+ ATPase" evidence="2">
    <location>
        <begin position="62"/>
        <end position="231"/>
    </location>
</feature>
<dbReference type="Proteomes" id="UP000619260">
    <property type="component" value="Unassembled WGS sequence"/>
</dbReference>
<dbReference type="SMART" id="SM00382">
    <property type="entry name" value="AAA"/>
    <property type="match status" value="1"/>
</dbReference>
<dbReference type="Pfam" id="PF07728">
    <property type="entry name" value="AAA_5"/>
    <property type="match status" value="1"/>
</dbReference>
<dbReference type="Gene3D" id="3.40.50.300">
    <property type="entry name" value="P-loop containing nucleotide triphosphate hydrolases"/>
    <property type="match status" value="1"/>
</dbReference>
<proteinExistence type="predicted"/>
<feature type="region of interest" description="Disordered" evidence="1">
    <location>
        <begin position="21"/>
        <end position="43"/>
    </location>
</feature>
<dbReference type="InterPro" id="IPR027417">
    <property type="entry name" value="P-loop_NTPase"/>
</dbReference>
<dbReference type="GO" id="GO:0005524">
    <property type="term" value="F:ATP binding"/>
    <property type="evidence" value="ECO:0007669"/>
    <property type="project" value="InterPro"/>
</dbReference>
<dbReference type="AlphaFoldDB" id="A0A8J3YEE7"/>
<dbReference type="GO" id="GO:0016887">
    <property type="term" value="F:ATP hydrolysis activity"/>
    <property type="evidence" value="ECO:0007669"/>
    <property type="project" value="InterPro"/>
</dbReference>
<organism evidence="3 4">
    <name type="scientific">Virgisporangium aliadipatigenens</name>
    <dbReference type="NCBI Taxonomy" id="741659"/>
    <lineage>
        <taxon>Bacteria</taxon>
        <taxon>Bacillati</taxon>
        <taxon>Actinomycetota</taxon>
        <taxon>Actinomycetes</taxon>
        <taxon>Micromonosporales</taxon>
        <taxon>Micromonosporaceae</taxon>
        <taxon>Virgisporangium</taxon>
    </lineage>
</organism>
<dbReference type="SUPFAM" id="SSF52540">
    <property type="entry name" value="P-loop containing nucleoside triphosphate hydrolases"/>
    <property type="match status" value="1"/>
</dbReference>
<accession>A0A8J3YEE7</accession>
<sequence>MPDTDLSQSYAVAIKNTLSGQPTAGVSAAEAPKDDPDKTGVPPEVYLPSDDLARVTDLALALGRPLLLQGEPGCGKTRLAHSVSHALAMPLEIAYVKSTSRAQDLLYTYDAVRRLFDSQLGAEGPKDDAGKPLARHARHYVSLGPLGRAIARAESGRRSVVLIDEIDKADLDFPNDLLWELDRMEFDVPEAPGMGHKAAQVRPFVIITHNEEKPLPPAFLRRCVFYYLKFPDSQREVERILAAHGIRADLSSKAASLISEIRKKDLNKKPGLAELIDWLLYQDAKGTSPDDLDALPDREAFLKDRADLDRVERDLAAT</sequence>
<dbReference type="EMBL" id="BOPF01000002">
    <property type="protein sequence ID" value="GIJ43619.1"/>
    <property type="molecule type" value="Genomic_DNA"/>
</dbReference>
<dbReference type="InterPro" id="IPR003593">
    <property type="entry name" value="AAA+_ATPase"/>
</dbReference>
<keyword evidence="4" id="KW-1185">Reference proteome</keyword>
<evidence type="ECO:0000313" key="4">
    <source>
        <dbReference type="Proteomes" id="UP000619260"/>
    </source>
</evidence>
<comment type="caution">
    <text evidence="3">The sequence shown here is derived from an EMBL/GenBank/DDBJ whole genome shotgun (WGS) entry which is preliminary data.</text>
</comment>
<evidence type="ECO:0000313" key="3">
    <source>
        <dbReference type="EMBL" id="GIJ43619.1"/>
    </source>
</evidence>
<dbReference type="RefSeq" id="WP_203897176.1">
    <property type="nucleotide sequence ID" value="NZ_BOPF01000002.1"/>
</dbReference>
<protein>
    <submittedName>
        <fullName evidence="3">ATPase AAA</fullName>
    </submittedName>
</protein>
<name>A0A8J3YEE7_9ACTN</name>
<evidence type="ECO:0000256" key="1">
    <source>
        <dbReference type="SAM" id="MobiDB-lite"/>
    </source>
</evidence>
<gene>
    <name evidence="3" type="ORF">Val02_05050</name>
</gene>
<dbReference type="CDD" id="cd00009">
    <property type="entry name" value="AAA"/>
    <property type="match status" value="1"/>
</dbReference>